<evidence type="ECO:0000313" key="22">
    <source>
        <dbReference type="EMBL" id="KAK1340144.1"/>
    </source>
</evidence>
<keyword evidence="15 19" id="KW-0464">Manganese</keyword>
<evidence type="ECO:0000256" key="11">
    <source>
        <dbReference type="ARBA" id="ARBA00022989"/>
    </source>
</evidence>
<evidence type="ECO:0000256" key="10">
    <source>
        <dbReference type="ARBA" id="ARBA00022968"/>
    </source>
</evidence>
<comment type="pathway">
    <text evidence="2 19">Protein modification; protein glycosylation.</text>
</comment>
<dbReference type="SUPFAM" id="SSF53448">
    <property type="entry name" value="Nucleotide-diphospho-sugar transferases"/>
    <property type="match status" value="1"/>
</dbReference>
<dbReference type="CDD" id="cd13937">
    <property type="entry name" value="PANDER_GnT-1_2_like"/>
    <property type="match status" value="1"/>
</dbReference>
<keyword evidence="13" id="KW-0472">Membrane</keyword>
<dbReference type="GO" id="GO:0016266">
    <property type="term" value="P:protein O-linked glycosylation via N-acetyl-galactosamine"/>
    <property type="evidence" value="ECO:0007669"/>
    <property type="project" value="TreeGrafter"/>
</dbReference>
<dbReference type="AlphaFoldDB" id="A0AA40HZB7"/>
<dbReference type="GO" id="GO:0047223">
    <property type="term" value="F:beta-1,3-galactosyl-O-glycosyl-glycoprotein beta-1,3-N-acetylglucosaminyltransferase activity"/>
    <property type="evidence" value="ECO:0007669"/>
    <property type="project" value="TreeGrafter"/>
</dbReference>
<name>A0AA40HZB7_CNENI</name>
<dbReference type="EC" id="2.4.1.-" evidence="19"/>
<protein>
    <recommendedName>
        <fullName evidence="19">Protein O-linked-mannose beta-1,2-N-acetylglucosaminyltransferase</fullName>
        <shortName evidence="19">POMGnT1</shortName>
        <ecNumber evidence="19">2.4.1.-</ecNumber>
    </recommendedName>
</protein>
<comment type="similarity">
    <text evidence="3 19">Belongs to the glycosyltransferase 13 family.</text>
</comment>
<keyword evidence="10 19" id="KW-0735">Signal-anchor</keyword>
<feature type="region of interest" description="Disordered" evidence="20">
    <location>
        <begin position="69"/>
        <end position="95"/>
    </location>
</feature>
<proteinExistence type="inferred from homology"/>
<evidence type="ECO:0000256" key="14">
    <source>
        <dbReference type="ARBA" id="ARBA00023157"/>
    </source>
</evidence>
<feature type="domain" description="ILEI/PANDER" evidence="21">
    <location>
        <begin position="129"/>
        <end position="218"/>
    </location>
</feature>
<dbReference type="PANTHER" id="PTHR46396">
    <property type="entry name" value="PROTEIN O-LINKED-MANNOSE BETA-1,2-N-ACETYLGLUCOSAMINYLTRANSFERASE 1"/>
    <property type="match status" value="1"/>
</dbReference>
<dbReference type="InterPro" id="IPR004139">
    <property type="entry name" value="Glyco_trans_13"/>
</dbReference>
<dbReference type="EMBL" id="JAULJE010000008">
    <property type="protein sequence ID" value="KAK1340144.1"/>
    <property type="molecule type" value="Genomic_DNA"/>
</dbReference>
<evidence type="ECO:0000259" key="21">
    <source>
        <dbReference type="Pfam" id="PF15711"/>
    </source>
</evidence>
<evidence type="ECO:0000256" key="12">
    <source>
        <dbReference type="ARBA" id="ARBA00023034"/>
    </source>
</evidence>
<dbReference type="Pfam" id="PF03071">
    <property type="entry name" value="GNT-I"/>
    <property type="match status" value="2"/>
</dbReference>
<keyword evidence="23" id="KW-1185">Reference proteome</keyword>
<dbReference type="GO" id="GO:0000139">
    <property type="term" value="C:Golgi membrane"/>
    <property type="evidence" value="ECO:0007669"/>
    <property type="project" value="UniProtKB-SubCell"/>
</dbReference>
<evidence type="ECO:0000256" key="16">
    <source>
        <dbReference type="ARBA" id="ARBA00046887"/>
    </source>
</evidence>
<evidence type="ECO:0000256" key="20">
    <source>
        <dbReference type="SAM" id="MobiDB-lite"/>
    </source>
</evidence>
<dbReference type="InterPro" id="IPR052463">
    <property type="entry name" value="O-linked_mannose_GnT"/>
</dbReference>
<comment type="catalytic activity">
    <reaction evidence="17 19">
        <text>3-O-(alpha-D-mannosyl)-L-threonyl-[protein] + UDP-N-acetyl-alpha-D-glucosamine = 3-O-(N-acetyl-beta-D-glucosaminyl-(1-&gt;2)-alpha-D-mannosyl)-L-threonyl-[protein] + UDP + H(+)</text>
        <dbReference type="Rhea" id="RHEA:54128"/>
        <dbReference type="Rhea" id="RHEA-COMP:13547"/>
        <dbReference type="Rhea" id="RHEA-COMP:13802"/>
        <dbReference type="ChEBI" id="CHEBI:15378"/>
        <dbReference type="ChEBI" id="CHEBI:57705"/>
        <dbReference type="ChEBI" id="CHEBI:58223"/>
        <dbReference type="ChEBI" id="CHEBI:137323"/>
        <dbReference type="ChEBI" id="CHEBI:138067"/>
    </reaction>
</comment>
<dbReference type="PROSITE" id="PS52031">
    <property type="entry name" value="GG_LECTIN"/>
    <property type="match status" value="1"/>
</dbReference>
<keyword evidence="14" id="KW-1015">Disulfide bond</keyword>
<dbReference type="InterPro" id="IPR039474">
    <property type="entry name" value="POMGNT1_PANDER-like"/>
</dbReference>
<dbReference type="InterPro" id="IPR029044">
    <property type="entry name" value="Nucleotide-diphossugar_trans"/>
</dbReference>
<keyword evidence="4" id="KW-0597">Phosphoprotein</keyword>
<keyword evidence="5 19" id="KW-0328">Glycosyltransferase</keyword>
<keyword evidence="12 19" id="KW-0333">Golgi apparatus</keyword>
<dbReference type="Pfam" id="PF15711">
    <property type="entry name" value="ILEI"/>
    <property type="match status" value="1"/>
</dbReference>
<dbReference type="PANTHER" id="PTHR46396:SF1">
    <property type="entry name" value="PROTEIN O-LINKED-MANNOSE BETA-1,2-N-ACETYLGLUCOSAMINYLTRANSFERASE 1"/>
    <property type="match status" value="1"/>
</dbReference>
<comment type="subunit">
    <text evidence="16">Interacts with DAG1 (via O-linked mannose moiety). Interacts (via transmembrane domain) with FKTN; the interaction is direct and is required for normal location in Golgi membranes.</text>
</comment>
<sequence>MDDWKPSPLPKPFGARKKRSWYLTWKYKLTNQRALRRFCQTGAVLFLLVTVIVNIKLILDTRRAISEANEDAEPEQDYDEALGRLEPPRRRGSGPRRVLDVEVYSSRSKVYVAVDGTTVLEDEAREQGRGIHVIVLNQATGHVMAKRVFDTYSPHEDEAMVLFLNMVAPGRVLICTVKDEGSFHLKDTAKALLRSLGSQAGPALGWRDTWAFVGRKGGPVLGEKHSKSPALSSWGDPVLLKTDVPLSSAEEAECHWADTELNRRRRRFCSKVEGYGSVCSCKDPTPIEFSPDPLPDNKVLNVPVAVIAGNRPNYLYRMLRSLLSAQGVSPQMITVFIDGYYEEPMDVVALFGLRGIQHTPISIKNARVSQHYKASLTATFNLFPEAKFAVVLEEDLDIAVDFFSFLSQSIHLLEEDDSLYWYEHTAEDPALLYRVETMPGLGWVLRKSLYKEELEPKWPTPEKVFCQGREVSWGPLPAPNLLTFTISHPQLWDWDMWMRMPEQRRGRECIIPDVSRSYHFGIVGLNMNGYFHEAYFKKHKFNTVPGVQLRNVDSLKKEAYEVEVHRLLREAEVLDHSKNPCEDSFLPDTEGHTYVAFIRMEKDDDFTTWTQLAKCLHIWDLDVRGNHRACGGCFGRRTTFWSVKKPPSITPIFLEPPPKEEGAPGAAEQT</sequence>
<comment type="cofactor">
    <cofactor evidence="19">
        <name>Mn(2+)</name>
        <dbReference type="ChEBI" id="CHEBI:29035"/>
    </cofactor>
    <text evidence="19">The manganese ion interacts primarily with the substrate UDP-N-acetylglucosamine.</text>
</comment>
<feature type="region of interest" description="Disordered" evidence="20">
    <location>
        <begin position="651"/>
        <end position="670"/>
    </location>
</feature>
<evidence type="ECO:0000256" key="5">
    <source>
        <dbReference type="ARBA" id="ARBA00022676"/>
    </source>
</evidence>
<evidence type="ECO:0000256" key="4">
    <source>
        <dbReference type="ARBA" id="ARBA00022553"/>
    </source>
</evidence>
<accession>A0AA40HZB7</accession>
<reference evidence="22" key="1">
    <citation type="submission" date="2023-06" db="EMBL/GenBank/DDBJ databases">
        <title>Reference genome for the Northern bat (Eptesicus nilssonii), a most northern bat species.</title>
        <authorList>
            <person name="Laine V.N."/>
            <person name="Pulliainen A.T."/>
            <person name="Lilley T.M."/>
        </authorList>
    </citation>
    <scope>NUCLEOTIDE SEQUENCE</scope>
    <source>
        <strain evidence="22">BLF_Eptnil</strain>
        <tissue evidence="22">Kidney</tissue>
    </source>
</reference>
<dbReference type="Gene3D" id="3.90.550.10">
    <property type="entry name" value="Spore Coat Polysaccharide Biosynthesis Protein SpsA, Chain A"/>
    <property type="match status" value="1"/>
</dbReference>
<comment type="domain">
    <text evidence="19">The stem domain mediates specific interaction with beta-linked N-acetylglucosamine moieties of O-glycosylated proteins. It also interacts with its product, N-acetyl-beta-D-glucosaminyl-(1-&gt;2)-O-alpha-D-mannosylprotein.</text>
</comment>
<keyword evidence="11" id="KW-1133">Transmembrane helix</keyword>
<evidence type="ECO:0000313" key="23">
    <source>
        <dbReference type="Proteomes" id="UP001177744"/>
    </source>
</evidence>
<keyword evidence="7" id="KW-0812">Transmembrane</keyword>
<feature type="compositionally biased region" description="Acidic residues" evidence="20">
    <location>
        <begin position="69"/>
        <end position="80"/>
    </location>
</feature>
<evidence type="ECO:0000256" key="3">
    <source>
        <dbReference type="ARBA" id="ARBA00006492"/>
    </source>
</evidence>
<comment type="caution">
    <text evidence="22">The sequence shown here is derived from an EMBL/GenBank/DDBJ whole genome shotgun (WGS) entry which is preliminary data.</text>
</comment>
<evidence type="ECO:0000256" key="1">
    <source>
        <dbReference type="ARBA" id="ARBA00004323"/>
    </source>
</evidence>
<comment type="subcellular location">
    <subcellularLocation>
        <location evidence="1 19">Golgi apparatus membrane</location>
        <topology evidence="1 19">Single-pass type II membrane protein</topology>
    </subcellularLocation>
</comment>
<evidence type="ECO:0000256" key="9">
    <source>
        <dbReference type="ARBA" id="ARBA00022734"/>
    </source>
</evidence>
<dbReference type="GO" id="GO:0030145">
    <property type="term" value="F:manganese ion binding"/>
    <property type="evidence" value="ECO:0007669"/>
    <property type="project" value="UniProtKB-UniRule"/>
</dbReference>
<evidence type="ECO:0000256" key="17">
    <source>
        <dbReference type="ARBA" id="ARBA00049045"/>
    </source>
</evidence>
<comment type="function">
    <text evidence="19">Participates in O-mannosyl glycosylation by catalyzing the addition of N-acetylglucosamine to O-linked mannose on glycoproteins. Catalyzes the synthesis of the GlcNAc(beta1-2)Man(alpha1-)O-Ser/Thr moiety on alpha-dystroglycan and other O-mannosylated proteins, providing the necessary basis for the addition of further carbohydrate moieties. Is specific for alpha linked terminal mannose.</text>
</comment>
<keyword evidence="8 19" id="KW-0479">Metal-binding</keyword>
<evidence type="ECO:0000256" key="7">
    <source>
        <dbReference type="ARBA" id="ARBA00022692"/>
    </source>
</evidence>
<evidence type="ECO:0000256" key="2">
    <source>
        <dbReference type="ARBA" id="ARBA00004922"/>
    </source>
</evidence>
<gene>
    <name evidence="22" type="ORF">QTO34_018708</name>
</gene>
<keyword evidence="6" id="KW-0808">Transferase</keyword>
<dbReference type="Proteomes" id="UP001177744">
    <property type="component" value="Unassembled WGS sequence"/>
</dbReference>
<evidence type="ECO:0000256" key="18">
    <source>
        <dbReference type="PROSITE-ProRule" id="PRU01375"/>
    </source>
</evidence>
<evidence type="ECO:0000256" key="15">
    <source>
        <dbReference type="ARBA" id="ARBA00023211"/>
    </source>
</evidence>
<evidence type="ECO:0000256" key="13">
    <source>
        <dbReference type="ARBA" id="ARBA00023136"/>
    </source>
</evidence>
<evidence type="ECO:0000256" key="19">
    <source>
        <dbReference type="RuleBase" id="RU368119"/>
    </source>
</evidence>
<evidence type="ECO:0000256" key="6">
    <source>
        <dbReference type="ARBA" id="ARBA00022679"/>
    </source>
</evidence>
<organism evidence="22 23">
    <name type="scientific">Cnephaeus nilssonii</name>
    <name type="common">Northern bat</name>
    <name type="synonym">Eptesicus nilssonii</name>
    <dbReference type="NCBI Taxonomy" id="3371016"/>
    <lineage>
        <taxon>Eukaryota</taxon>
        <taxon>Metazoa</taxon>
        <taxon>Chordata</taxon>
        <taxon>Craniata</taxon>
        <taxon>Vertebrata</taxon>
        <taxon>Euteleostomi</taxon>
        <taxon>Mammalia</taxon>
        <taxon>Eutheria</taxon>
        <taxon>Laurasiatheria</taxon>
        <taxon>Chiroptera</taxon>
        <taxon>Yangochiroptera</taxon>
        <taxon>Vespertilionidae</taxon>
        <taxon>Cnephaeus</taxon>
    </lineage>
</organism>
<dbReference type="InterPro" id="IPR039477">
    <property type="entry name" value="ILEI/PANDER_dom"/>
</dbReference>
<keyword evidence="9 18" id="KW-0430">Lectin</keyword>
<evidence type="ECO:0000256" key="8">
    <source>
        <dbReference type="ARBA" id="ARBA00022723"/>
    </source>
</evidence>
<dbReference type="GO" id="GO:0030246">
    <property type="term" value="F:carbohydrate binding"/>
    <property type="evidence" value="ECO:0007669"/>
    <property type="project" value="UniProtKB-UniRule"/>
</dbReference>